<proteinExistence type="predicted"/>
<evidence type="ECO:0008006" key="5">
    <source>
        <dbReference type="Google" id="ProtNLM"/>
    </source>
</evidence>
<keyword evidence="2" id="KW-0472">Membrane</keyword>
<dbReference type="EMBL" id="CP023407">
    <property type="protein sequence ID" value="AYL38210.1"/>
    <property type="molecule type" value="Genomic_DNA"/>
</dbReference>
<feature type="compositionally biased region" description="Low complexity" evidence="1">
    <location>
        <begin position="89"/>
        <end position="110"/>
    </location>
</feature>
<dbReference type="AlphaFoldDB" id="A0A494UUI6"/>
<evidence type="ECO:0000313" key="3">
    <source>
        <dbReference type="EMBL" id="AYL38210.1"/>
    </source>
</evidence>
<sequence length="245" mass="25453">MWRWTRPTSRPGGRAAGSDELTGALRELAARHEAPPRIGAAEVRGRAGRRSRRRRATAALGTTAAAVCALTAVAFTLHTEEPGPHHRTPAAGSGTPARPPGTAAPASASAGVLDLSRRTLTVGERVIRVDSRSFPRFAPGSRMKVVAKSTLKVLPLENGTRAGTEVKVPYLVQLSAPGRQPVYAGALAVDTKALAALSARSGWLGMNVADAKWFYARARAGDRIEITTTATARPATPDAVGGGGG</sequence>
<feature type="region of interest" description="Disordered" evidence="1">
    <location>
        <begin position="79"/>
        <end position="110"/>
    </location>
</feature>
<dbReference type="KEGG" id="sfug:CNQ36_24065"/>
<protein>
    <recommendedName>
        <fullName evidence="5">YkuD domain-containing protein</fullName>
    </recommendedName>
</protein>
<dbReference type="Proteomes" id="UP000282170">
    <property type="component" value="Chromosome"/>
</dbReference>
<evidence type="ECO:0000256" key="2">
    <source>
        <dbReference type="SAM" id="Phobius"/>
    </source>
</evidence>
<evidence type="ECO:0000313" key="4">
    <source>
        <dbReference type="Proteomes" id="UP000282170"/>
    </source>
</evidence>
<keyword evidence="2" id="KW-1133">Transmembrane helix</keyword>
<evidence type="ECO:0000256" key="1">
    <source>
        <dbReference type="SAM" id="MobiDB-lite"/>
    </source>
</evidence>
<accession>A0A494UUI6</accession>
<gene>
    <name evidence="3" type="ORF">CNQ36_24065</name>
</gene>
<keyword evidence="2" id="KW-0812">Transmembrane</keyword>
<organism evidence="3 4">
    <name type="scientific">Streptomyces fungicidicus</name>
    <dbReference type="NCBI Taxonomy" id="68203"/>
    <lineage>
        <taxon>Bacteria</taxon>
        <taxon>Bacillati</taxon>
        <taxon>Actinomycetota</taxon>
        <taxon>Actinomycetes</taxon>
        <taxon>Kitasatosporales</taxon>
        <taxon>Streptomycetaceae</taxon>
        <taxon>Streptomyces</taxon>
    </lineage>
</organism>
<keyword evidence="4" id="KW-1185">Reference proteome</keyword>
<reference evidence="3 4" key="1">
    <citation type="submission" date="2017-09" db="EMBL/GenBank/DDBJ databases">
        <authorList>
            <person name="Zhang H."/>
            <person name="Hu S."/>
            <person name="Xu J."/>
            <person name="He Z."/>
        </authorList>
    </citation>
    <scope>NUCLEOTIDE SEQUENCE [LARGE SCALE GENOMIC DNA]</scope>
    <source>
        <strain evidence="3 4">TXX3120</strain>
    </source>
</reference>
<name>A0A494UUI6_9ACTN</name>
<feature type="transmembrane region" description="Helical" evidence="2">
    <location>
        <begin position="56"/>
        <end position="77"/>
    </location>
</feature>